<dbReference type="AlphaFoldDB" id="A0A4U9HWQ5"/>
<sequence>MALLHVYLGSHLDVRLQLCVARHLLPDARLACSVDAPRVGRTAVLRPLVPQQNRDDMITINLGRYQCVRENIHRRESDEDGDYRG</sequence>
<evidence type="ECO:0000313" key="1">
    <source>
        <dbReference type="EMBL" id="VTP69014.1"/>
    </source>
</evidence>
<protein>
    <submittedName>
        <fullName evidence="1">Uncharacterized protein conserved in bacteria</fullName>
    </submittedName>
</protein>
<name>A0A4U9HWQ5_9ENTR</name>
<dbReference type="Proteomes" id="UP000310719">
    <property type="component" value="Chromosome"/>
</dbReference>
<gene>
    <name evidence="1" type="ORF">NCTC13032_03905</name>
</gene>
<dbReference type="EMBL" id="LR590464">
    <property type="protein sequence ID" value="VTP69014.1"/>
    <property type="molecule type" value="Genomic_DNA"/>
</dbReference>
<reference evidence="1 2" key="1">
    <citation type="submission" date="2019-05" db="EMBL/GenBank/DDBJ databases">
        <authorList>
            <consortium name="Pathogen Informatics"/>
        </authorList>
    </citation>
    <scope>NUCLEOTIDE SEQUENCE [LARGE SCALE GENOMIC DNA]</scope>
    <source>
        <strain evidence="1 2">NCTC13032</strain>
    </source>
</reference>
<evidence type="ECO:0000313" key="2">
    <source>
        <dbReference type="Proteomes" id="UP000310719"/>
    </source>
</evidence>
<organism evidence="1 2">
    <name type="scientific">Leclercia adecarboxylata</name>
    <dbReference type="NCBI Taxonomy" id="83655"/>
    <lineage>
        <taxon>Bacteria</taxon>
        <taxon>Pseudomonadati</taxon>
        <taxon>Pseudomonadota</taxon>
        <taxon>Gammaproteobacteria</taxon>
        <taxon>Enterobacterales</taxon>
        <taxon>Enterobacteriaceae</taxon>
        <taxon>Leclercia</taxon>
    </lineage>
</organism>
<accession>A0A4U9HWQ5</accession>
<proteinExistence type="predicted"/>